<dbReference type="EMBL" id="BART01020994">
    <property type="protein sequence ID" value="GAG94790.1"/>
    <property type="molecule type" value="Genomic_DNA"/>
</dbReference>
<comment type="caution">
    <text evidence="8">The sequence shown here is derived from an EMBL/GenBank/DDBJ whole genome shotgun (WGS) entry which is preliminary data.</text>
</comment>
<keyword evidence="3 6" id="KW-0812">Transmembrane</keyword>
<name>X1BIC8_9ZZZZ</name>
<reference evidence="8" key="1">
    <citation type="journal article" date="2014" name="Front. Microbiol.">
        <title>High frequency of phylogenetically diverse reductive dehalogenase-homologous genes in deep subseafloor sedimentary metagenomes.</title>
        <authorList>
            <person name="Kawai M."/>
            <person name="Futagami T."/>
            <person name="Toyoda A."/>
            <person name="Takaki Y."/>
            <person name="Nishi S."/>
            <person name="Hori S."/>
            <person name="Arai W."/>
            <person name="Tsubouchi T."/>
            <person name="Morono Y."/>
            <person name="Uchiyama I."/>
            <person name="Ito T."/>
            <person name="Fujiyama A."/>
            <person name="Inagaki F."/>
            <person name="Takami H."/>
        </authorList>
    </citation>
    <scope>NUCLEOTIDE SEQUENCE</scope>
    <source>
        <strain evidence="8">Expedition CK06-06</strain>
    </source>
</reference>
<dbReference type="GO" id="GO:0005886">
    <property type="term" value="C:plasma membrane"/>
    <property type="evidence" value="ECO:0007669"/>
    <property type="project" value="TreeGrafter"/>
</dbReference>
<proteinExistence type="inferred from homology"/>
<keyword evidence="4 6" id="KW-1133">Transmembrane helix</keyword>
<evidence type="ECO:0000256" key="3">
    <source>
        <dbReference type="ARBA" id="ARBA00022692"/>
    </source>
</evidence>
<comment type="subcellular location">
    <subcellularLocation>
        <location evidence="1">Membrane</location>
        <topology evidence="1">Multi-pass membrane protein</topology>
    </subcellularLocation>
</comment>
<comment type="similarity">
    <text evidence="2">Belongs to the GtrA family.</text>
</comment>
<feature type="non-terminal residue" evidence="8">
    <location>
        <position position="156"/>
    </location>
</feature>
<evidence type="ECO:0000256" key="4">
    <source>
        <dbReference type="ARBA" id="ARBA00022989"/>
    </source>
</evidence>
<gene>
    <name evidence="8" type="ORF">S01H4_38852</name>
</gene>
<dbReference type="InterPro" id="IPR007267">
    <property type="entry name" value="GtrA_DPMS_TM"/>
</dbReference>
<feature type="transmembrane region" description="Helical" evidence="6">
    <location>
        <begin position="12"/>
        <end position="39"/>
    </location>
</feature>
<dbReference type="Pfam" id="PF04138">
    <property type="entry name" value="GtrA_DPMS_TM"/>
    <property type="match status" value="1"/>
</dbReference>
<feature type="transmembrane region" description="Helical" evidence="6">
    <location>
        <begin position="125"/>
        <end position="144"/>
    </location>
</feature>
<evidence type="ECO:0000259" key="7">
    <source>
        <dbReference type="Pfam" id="PF04138"/>
    </source>
</evidence>
<dbReference type="GO" id="GO:0000271">
    <property type="term" value="P:polysaccharide biosynthetic process"/>
    <property type="evidence" value="ECO:0007669"/>
    <property type="project" value="InterPro"/>
</dbReference>
<feature type="transmembrane region" description="Helical" evidence="6">
    <location>
        <begin position="51"/>
        <end position="70"/>
    </location>
</feature>
<sequence length="156" mass="17875">MEIFKKANFIQFVKFAIVGVSNTFIDWAIFFLLTQYFVFFQGGQNEVLAKAISFVVAVVNSFIWNSLWTFRQEFKAGLAQGEKGTVQAIYFGRFFVVSAIGLILNSLVFYLARPLTDLVFVRLELAQLLALMIATLVVLTWNFLANKFWTYKVRAV</sequence>
<accession>X1BIC8</accession>
<keyword evidence="5 6" id="KW-0472">Membrane</keyword>
<organism evidence="8">
    <name type="scientific">marine sediment metagenome</name>
    <dbReference type="NCBI Taxonomy" id="412755"/>
    <lineage>
        <taxon>unclassified sequences</taxon>
        <taxon>metagenomes</taxon>
        <taxon>ecological metagenomes</taxon>
    </lineage>
</organism>
<dbReference type="InterPro" id="IPR051401">
    <property type="entry name" value="GtrA_CellWall_Glycosyl"/>
</dbReference>
<dbReference type="AlphaFoldDB" id="X1BIC8"/>
<evidence type="ECO:0000256" key="6">
    <source>
        <dbReference type="SAM" id="Phobius"/>
    </source>
</evidence>
<feature type="transmembrane region" description="Helical" evidence="6">
    <location>
        <begin position="90"/>
        <end position="113"/>
    </location>
</feature>
<evidence type="ECO:0000256" key="1">
    <source>
        <dbReference type="ARBA" id="ARBA00004141"/>
    </source>
</evidence>
<evidence type="ECO:0000256" key="2">
    <source>
        <dbReference type="ARBA" id="ARBA00009399"/>
    </source>
</evidence>
<evidence type="ECO:0000256" key="5">
    <source>
        <dbReference type="ARBA" id="ARBA00023136"/>
    </source>
</evidence>
<evidence type="ECO:0000313" key="8">
    <source>
        <dbReference type="EMBL" id="GAG94790.1"/>
    </source>
</evidence>
<dbReference type="PANTHER" id="PTHR38459:SF1">
    <property type="entry name" value="PROPHAGE BACTOPRENOL-LINKED GLUCOSE TRANSLOCASE HOMOLOG"/>
    <property type="match status" value="1"/>
</dbReference>
<dbReference type="PANTHER" id="PTHR38459">
    <property type="entry name" value="PROPHAGE BACTOPRENOL-LINKED GLUCOSE TRANSLOCASE HOMOLOG"/>
    <property type="match status" value="1"/>
</dbReference>
<feature type="domain" description="GtrA/DPMS transmembrane" evidence="7">
    <location>
        <begin position="14"/>
        <end position="150"/>
    </location>
</feature>
<protein>
    <recommendedName>
        <fullName evidence="7">GtrA/DPMS transmembrane domain-containing protein</fullName>
    </recommendedName>
</protein>